<feature type="region of interest" description="Disordered" evidence="3">
    <location>
        <begin position="1"/>
        <end position="21"/>
    </location>
</feature>
<comment type="caution">
    <text evidence="4">The sequence shown here is derived from an EMBL/GenBank/DDBJ whole genome shotgun (WGS) entry which is preliminary data.</text>
</comment>
<evidence type="ECO:0000313" key="4">
    <source>
        <dbReference type="EMBL" id="KAK8982142.1"/>
    </source>
</evidence>
<dbReference type="Pfam" id="PF01535">
    <property type="entry name" value="PPR"/>
    <property type="match status" value="2"/>
</dbReference>
<sequence>MAGAEVSPVDLRECDADGGEGGGSNETYAVFEAIGFRSHWWDSFRVSNRAEVYRVWEAMKRAFPTVPNSSYYVMIEALAKLKDFEGLKKWFEDWESRFSRYDVRLATSMISCYLSEDMLEEAELVLDRAVKRSEDPLATARERFMVYFLKKLF</sequence>
<dbReference type="PANTHER" id="PTHR45717:SF8">
    <property type="entry name" value="OS01G0301000 PROTEIN"/>
    <property type="match status" value="1"/>
</dbReference>
<comment type="similarity">
    <text evidence="1">Belongs to the PPR family. P subfamily.</text>
</comment>
<protein>
    <recommendedName>
        <fullName evidence="6">Pentatricopeptide repeat-containing protein</fullName>
    </recommendedName>
</protein>
<dbReference type="InterPro" id="IPR011990">
    <property type="entry name" value="TPR-like_helical_dom_sf"/>
</dbReference>
<evidence type="ECO:0000313" key="5">
    <source>
        <dbReference type="Proteomes" id="UP001396334"/>
    </source>
</evidence>
<gene>
    <name evidence="4" type="ORF">V6N11_037319</name>
</gene>
<dbReference type="PANTHER" id="PTHR45717">
    <property type="entry name" value="OS12G0527900 PROTEIN"/>
    <property type="match status" value="1"/>
</dbReference>
<keyword evidence="2" id="KW-0677">Repeat</keyword>
<evidence type="ECO:0000256" key="1">
    <source>
        <dbReference type="ARBA" id="ARBA00007626"/>
    </source>
</evidence>
<dbReference type="InterPro" id="IPR002885">
    <property type="entry name" value="PPR_rpt"/>
</dbReference>
<reference evidence="4 5" key="1">
    <citation type="journal article" date="2024" name="G3 (Bethesda)">
        <title>Genome assembly of Hibiscus sabdariffa L. provides insights into metabolisms of medicinal natural products.</title>
        <authorList>
            <person name="Kim T."/>
        </authorList>
    </citation>
    <scope>NUCLEOTIDE SEQUENCE [LARGE SCALE GENOMIC DNA]</scope>
    <source>
        <strain evidence="4">TK-2024</strain>
        <tissue evidence="4">Old leaves</tissue>
    </source>
</reference>
<proteinExistence type="inferred from homology"/>
<evidence type="ECO:0000256" key="3">
    <source>
        <dbReference type="SAM" id="MobiDB-lite"/>
    </source>
</evidence>
<evidence type="ECO:0000256" key="2">
    <source>
        <dbReference type="ARBA" id="ARBA00022737"/>
    </source>
</evidence>
<organism evidence="4 5">
    <name type="scientific">Hibiscus sabdariffa</name>
    <name type="common">roselle</name>
    <dbReference type="NCBI Taxonomy" id="183260"/>
    <lineage>
        <taxon>Eukaryota</taxon>
        <taxon>Viridiplantae</taxon>
        <taxon>Streptophyta</taxon>
        <taxon>Embryophyta</taxon>
        <taxon>Tracheophyta</taxon>
        <taxon>Spermatophyta</taxon>
        <taxon>Magnoliopsida</taxon>
        <taxon>eudicotyledons</taxon>
        <taxon>Gunneridae</taxon>
        <taxon>Pentapetalae</taxon>
        <taxon>rosids</taxon>
        <taxon>malvids</taxon>
        <taxon>Malvales</taxon>
        <taxon>Malvaceae</taxon>
        <taxon>Malvoideae</taxon>
        <taxon>Hibiscus</taxon>
    </lineage>
</organism>
<accession>A0ABR2P1L5</accession>
<dbReference type="Gene3D" id="1.25.40.10">
    <property type="entry name" value="Tetratricopeptide repeat domain"/>
    <property type="match status" value="1"/>
</dbReference>
<dbReference type="Proteomes" id="UP001396334">
    <property type="component" value="Unassembled WGS sequence"/>
</dbReference>
<evidence type="ECO:0008006" key="6">
    <source>
        <dbReference type="Google" id="ProtNLM"/>
    </source>
</evidence>
<dbReference type="EMBL" id="JBBPBN010000086">
    <property type="protein sequence ID" value="KAK8982142.1"/>
    <property type="molecule type" value="Genomic_DNA"/>
</dbReference>
<name>A0ABR2P1L5_9ROSI</name>
<keyword evidence="5" id="KW-1185">Reference proteome</keyword>